<feature type="transmembrane region" description="Helical" evidence="1">
    <location>
        <begin position="126"/>
        <end position="144"/>
    </location>
</feature>
<dbReference type="Proteomes" id="UP000002432">
    <property type="component" value="Chromosome"/>
</dbReference>
<feature type="transmembrane region" description="Helical" evidence="1">
    <location>
        <begin position="351"/>
        <end position="372"/>
    </location>
</feature>
<reference evidence="2 3" key="1">
    <citation type="journal article" date="2009" name="Appl. Environ. Microbiol.">
        <title>Three genomes from the phylum Acidobacteria provide insight into the lifestyles of these microorganisms in soils.</title>
        <authorList>
            <person name="Ward N.L."/>
            <person name="Challacombe J.F."/>
            <person name="Janssen P.H."/>
            <person name="Henrissat B."/>
            <person name="Coutinho P.M."/>
            <person name="Wu M."/>
            <person name="Xie G."/>
            <person name="Haft D.H."/>
            <person name="Sait M."/>
            <person name="Badger J."/>
            <person name="Barabote R.D."/>
            <person name="Bradley B."/>
            <person name="Brettin T.S."/>
            <person name="Brinkac L.M."/>
            <person name="Bruce D."/>
            <person name="Creasy T."/>
            <person name="Daugherty S.C."/>
            <person name="Davidsen T.M."/>
            <person name="DeBoy R.T."/>
            <person name="Detter J.C."/>
            <person name="Dodson R.J."/>
            <person name="Durkin A.S."/>
            <person name="Ganapathy A."/>
            <person name="Gwinn-Giglio M."/>
            <person name="Han C.S."/>
            <person name="Khouri H."/>
            <person name="Kiss H."/>
            <person name="Kothari S.P."/>
            <person name="Madupu R."/>
            <person name="Nelson K.E."/>
            <person name="Nelson W.C."/>
            <person name="Paulsen I."/>
            <person name="Penn K."/>
            <person name="Ren Q."/>
            <person name="Rosovitz M.J."/>
            <person name="Selengut J.D."/>
            <person name="Shrivastava S."/>
            <person name="Sullivan S.A."/>
            <person name="Tapia R."/>
            <person name="Thompson L.S."/>
            <person name="Watkins K.L."/>
            <person name="Yang Q."/>
            <person name="Yu C."/>
            <person name="Zafar N."/>
            <person name="Zhou L."/>
            <person name="Kuske C.R."/>
        </authorList>
    </citation>
    <scope>NUCLEOTIDE SEQUENCE [LARGE SCALE GENOMIC DNA]</scope>
    <source>
        <strain evidence="2 3">Ellin345</strain>
    </source>
</reference>
<sequence length="398" mass="45212">MSDTHVREFDYTVPAAAAGWQRNSVIIGVIGAIALAVIGVFWHQAFMRGYLVGFMLWLGLSLGCMALLMLQYVTGGLWGLVSRRFLEAAAKGFPLMAIIFIPFAIAAPSFYPWVDHQTWWLNFPWFYIRAAIYFVIWTALSYTVSGWGRRYDEGPAPSLSGKLQAISAPGLILYVFTITFAAVDWVMSLTHGWVSTIYGLLYLAGQGLSALAFVIIMLWLVSKYEPYRTIVTRTQVHDIGKLMMAFTLLWAYFSYSQFLITWSANLPEEIQWYLHRIRGAWAPVAIFIVMFHFFVPFGIMLSQEFKRSLNRLWMLAVFMIFMRVVDLFWYIAPNFDAPHPEQAGAFPELQVLLAVAASVIGIGGLWLAFFFFNLRKAPLAPAYDPQMPLLLSMSEHGH</sequence>
<dbReference type="PANTHER" id="PTHR43044:SF1">
    <property type="entry name" value="QUINOL:CYTOCHROME C OXIDOREDUCTASE QUINONE-BINDING SUBUNIT 2"/>
    <property type="match status" value="1"/>
</dbReference>
<proteinExistence type="predicted"/>
<feature type="transmembrane region" description="Helical" evidence="1">
    <location>
        <begin position="25"/>
        <end position="42"/>
    </location>
</feature>
<keyword evidence="1" id="KW-0472">Membrane</keyword>
<dbReference type="AlphaFoldDB" id="Q1IMA0"/>
<dbReference type="HOGENOM" id="CLU_042661_0_0_0"/>
<feature type="transmembrane region" description="Helical" evidence="1">
    <location>
        <begin position="199"/>
        <end position="221"/>
    </location>
</feature>
<feature type="transmembrane region" description="Helical" evidence="1">
    <location>
        <begin position="165"/>
        <end position="187"/>
    </location>
</feature>
<dbReference type="RefSeq" id="WP_011523801.1">
    <property type="nucleotide sequence ID" value="NC_008009.1"/>
</dbReference>
<evidence type="ECO:0000313" key="2">
    <source>
        <dbReference type="EMBL" id="ABF42000.1"/>
    </source>
</evidence>
<keyword evidence="3" id="KW-1185">Reference proteome</keyword>
<evidence type="ECO:0000256" key="1">
    <source>
        <dbReference type="SAM" id="Phobius"/>
    </source>
</evidence>
<organism evidence="2 3">
    <name type="scientific">Koribacter versatilis (strain Ellin345)</name>
    <dbReference type="NCBI Taxonomy" id="204669"/>
    <lineage>
        <taxon>Bacteria</taxon>
        <taxon>Pseudomonadati</taxon>
        <taxon>Acidobacteriota</taxon>
        <taxon>Terriglobia</taxon>
        <taxon>Terriglobales</taxon>
        <taxon>Candidatus Korobacteraceae</taxon>
        <taxon>Candidatus Korobacter</taxon>
    </lineage>
</organism>
<dbReference type="EnsemblBacteria" id="ABF42000">
    <property type="protein sequence ID" value="ABF42000"/>
    <property type="gene ID" value="Acid345_2999"/>
</dbReference>
<dbReference type="OrthoDB" id="140980at2"/>
<name>Q1IMA0_KORVE</name>
<dbReference type="PANTHER" id="PTHR43044">
    <property type="match status" value="1"/>
</dbReference>
<feature type="transmembrane region" description="Helical" evidence="1">
    <location>
        <begin position="280"/>
        <end position="300"/>
    </location>
</feature>
<dbReference type="eggNOG" id="COG4531">
    <property type="taxonomic scope" value="Bacteria"/>
</dbReference>
<accession>Q1IMA0</accession>
<gene>
    <name evidence="2" type="ordered locus">Acid345_2999</name>
</gene>
<feature type="transmembrane region" description="Helical" evidence="1">
    <location>
        <begin position="54"/>
        <end position="81"/>
    </location>
</feature>
<dbReference type="EMBL" id="CP000360">
    <property type="protein sequence ID" value="ABF42000.1"/>
    <property type="molecule type" value="Genomic_DNA"/>
</dbReference>
<feature type="transmembrane region" description="Helical" evidence="1">
    <location>
        <begin position="93"/>
        <end position="114"/>
    </location>
</feature>
<dbReference type="STRING" id="204669.Acid345_2999"/>
<dbReference type="KEGG" id="aba:Acid345_2999"/>
<evidence type="ECO:0000313" key="3">
    <source>
        <dbReference type="Proteomes" id="UP000002432"/>
    </source>
</evidence>
<feature type="transmembrane region" description="Helical" evidence="1">
    <location>
        <begin position="242"/>
        <end position="260"/>
    </location>
</feature>
<keyword evidence="1" id="KW-0812">Transmembrane</keyword>
<protein>
    <submittedName>
        <fullName evidence="2">Quinol:cytochrome c oxidoreductase quinone-binding subunit 2</fullName>
    </submittedName>
</protein>
<feature type="transmembrane region" description="Helical" evidence="1">
    <location>
        <begin position="312"/>
        <end position="331"/>
    </location>
</feature>
<keyword evidence="1" id="KW-1133">Transmembrane helix</keyword>